<sequence length="107" mass="12291">MADPSTEQLQGLDLKLDDTRQRVDETTEETKASNYHLNSNVDVRHVVVQFFIMGKLSLLGGRFFVLGGKKRSVNIIIHYCYYFSFYIALVLEPGAERCQRKFDDLLG</sequence>
<reference evidence="3" key="1">
    <citation type="submission" date="2022-11" db="UniProtKB">
        <authorList>
            <consortium name="WormBaseParasite"/>
        </authorList>
    </citation>
    <scope>IDENTIFICATION</scope>
</reference>
<dbReference type="AlphaFoldDB" id="A0A915I3R8"/>
<proteinExistence type="predicted"/>
<accession>A0A915I3R8</accession>
<dbReference type="Proteomes" id="UP000887565">
    <property type="component" value="Unplaced"/>
</dbReference>
<evidence type="ECO:0000313" key="2">
    <source>
        <dbReference type="Proteomes" id="UP000887565"/>
    </source>
</evidence>
<protein>
    <submittedName>
        <fullName evidence="3">t-SNARE coiled-coil homology domain-containing protein</fullName>
    </submittedName>
</protein>
<keyword evidence="1" id="KW-0472">Membrane</keyword>
<organism evidence="2 3">
    <name type="scientific">Romanomermis culicivorax</name>
    <name type="common">Nematode worm</name>
    <dbReference type="NCBI Taxonomy" id="13658"/>
    <lineage>
        <taxon>Eukaryota</taxon>
        <taxon>Metazoa</taxon>
        <taxon>Ecdysozoa</taxon>
        <taxon>Nematoda</taxon>
        <taxon>Enoplea</taxon>
        <taxon>Dorylaimia</taxon>
        <taxon>Mermithida</taxon>
        <taxon>Mermithoidea</taxon>
        <taxon>Mermithidae</taxon>
        <taxon>Romanomermis</taxon>
    </lineage>
</organism>
<feature type="transmembrane region" description="Helical" evidence="1">
    <location>
        <begin position="72"/>
        <end position="91"/>
    </location>
</feature>
<evidence type="ECO:0000256" key="1">
    <source>
        <dbReference type="SAM" id="Phobius"/>
    </source>
</evidence>
<name>A0A915I3R8_ROMCU</name>
<keyword evidence="2" id="KW-1185">Reference proteome</keyword>
<dbReference type="WBParaSite" id="nRc.2.0.1.t08074-RA">
    <property type="protein sequence ID" value="nRc.2.0.1.t08074-RA"/>
    <property type="gene ID" value="nRc.2.0.1.g08074"/>
</dbReference>
<keyword evidence="1" id="KW-1133">Transmembrane helix</keyword>
<keyword evidence="1" id="KW-0812">Transmembrane</keyword>
<feature type="transmembrane region" description="Helical" evidence="1">
    <location>
        <begin position="46"/>
        <end position="65"/>
    </location>
</feature>
<evidence type="ECO:0000313" key="3">
    <source>
        <dbReference type="WBParaSite" id="nRc.2.0.1.t08074-RA"/>
    </source>
</evidence>